<dbReference type="Proteomes" id="UP000772618">
    <property type="component" value="Unassembled WGS sequence"/>
</dbReference>
<organism evidence="1 2">
    <name type="scientific">Chryseosolibacter indicus</name>
    <dbReference type="NCBI Taxonomy" id="2782351"/>
    <lineage>
        <taxon>Bacteria</taxon>
        <taxon>Pseudomonadati</taxon>
        <taxon>Bacteroidota</taxon>
        <taxon>Cytophagia</taxon>
        <taxon>Cytophagales</taxon>
        <taxon>Chryseotaleaceae</taxon>
        <taxon>Chryseosolibacter</taxon>
    </lineage>
</organism>
<evidence type="ECO:0000313" key="2">
    <source>
        <dbReference type="Proteomes" id="UP000772618"/>
    </source>
</evidence>
<dbReference type="Gene3D" id="3.40.50.2000">
    <property type="entry name" value="Glycogen Phosphorylase B"/>
    <property type="match status" value="1"/>
</dbReference>
<dbReference type="SUPFAM" id="SSF53756">
    <property type="entry name" value="UDP-Glycosyltransferase/glycogen phosphorylase"/>
    <property type="match status" value="1"/>
</dbReference>
<name>A0ABS5VVP0_9BACT</name>
<proteinExistence type="predicted"/>
<reference evidence="1 2" key="1">
    <citation type="submission" date="2021-05" db="EMBL/GenBank/DDBJ databases">
        <title>A Polyphasic approach of four new species of the genus Ohtaekwangia: Ohtaekwangia histidinii sp. nov., Ohtaekwangia cretensis sp. nov., Ohtaekwangia indiensis sp. nov., Ohtaekwangia reichenbachii sp. nov. from diverse environment.</title>
        <authorList>
            <person name="Octaviana S."/>
        </authorList>
    </citation>
    <scope>NUCLEOTIDE SEQUENCE [LARGE SCALE GENOMIC DNA]</scope>
    <source>
        <strain evidence="1 2">PWU20</strain>
    </source>
</reference>
<gene>
    <name evidence="1" type="ORF">KK060_19560</name>
</gene>
<dbReference type="RefSeq" id="WP_254155444.1">
    <property type="nucleotide sequence ID" value="NZ_JAHESD010000057.1"/>
</dbReference>
<sequence>MKAKILILVLGDLKHDARVRRQVNALKEEYDVTIACFSAEPSDQYKFIQLPNNPISLKKKILSSGFLLAGFYSVAYKILYDYDHVLKSQLKGKSFDMVIANDVETLPLAFAINNRRVLFDAHEYAPRHFEDRILWRIFFQGFNNWLCRKYIPQTAAMTTVGKGLAEEYEKNFSVRPIVITNANNYSDILPSKIEGRKIKLVHHGIANRSRRLHLMIEMMDHLDNRFSLDFFLLTPRLASNKTVAYLEELKNKASLTSRVRILPPVTGTELVKTLNNYDIGIFLLPPVNFNYKNALPNKLFDFIQARLAIAIGPTPEMAHIVKEFQNGVVAEDFSPVSLAQVINKLTISEIETFKENSAKAAKVFNAENNAAILRDVVSNVLSK</sequence>
<evidence type="ECO:0000313" key="1">
    <source>
        <dbReference type="EMBL" id="MBT1705498.1"/>
    </source>
</evidence>
<keyword evidence="2" id="KW-1185">Reference proteome</keyword>
<evidence type="ECO:0008006" key="3">
    <source>
        <dbReference type="Google" id="ProtNLM"/>
    </source>
</evidence>
<dbReference type="EMBL" id="JAHESD010000057">
    <property type="protein sequence ID" value="MBT1705498.1"/>
    <property type="molecule type" value="Genomic_DNA"/>
</dbReference>
<accession>A0ABS5VVP0</accession>
<comment type="caution">
    <text evidence="1">The sequence shown here is derived from an EMBL/GenBank/DDBJ whole genome shotgun (WGS) entry which is preliminary data.</text>
</comment>
<protein>
    <recommendedName>
        <fullName evidence="3">Glycosyltransferase</fullName>
    </recommendedName>
</protein>